<evidence type="ECO:0000313" key="4">
    <source>
        <dbReference type="EMBL" id="OBA23366.1"/>
    </source>
</evidence>
<dbReference type="EMBL" id="LXTC01000001">
    <property type="protein sequence ID" value="OBA23366.1"/>
    <property type="molecule type" value="Genomic_DNA"/>
</dbReference>
<dbReference type="GO" id="GO:0036503">
    <property type="term" value="P:ERAD pathway"/>
    <property type="evidence" value="ECO:0007669"/>
    <property type="project" value="TreeGrafter"/>
</dbReference>
<dbReference type="PROSITE" id="PS50033">
    <property type="entry name" value="UBX"/>
    <property type="match status" value="1"/>
</dbReference>
<dbReference type="InterPro" id="IPR001012">
    <property type="entry name" value="UBX_dom"/>
</dbReference>
<name>A0A1A0HH90_9ASCO</name>
<proteinExistence type="predicted"/>
<reference evidence="4 5" key="1">
    <citation type="submission" date="2016-05" db="EMBL/GenBank/DDBJ databases">
        <title>Comparative genomics of biotechnologically important yeasts.</title>
        <authorList>
            <consortium name="DOE Joint Genome Institute"/>
            <person name="Riley R."/>
            <person name="Haridas S."/>
            <person name="Wolfe K.H."/>
            <person name="Lopes M.R."/>
            <person name="Hittinger C.T."/>
            <person name="Goker M."/>
            <person name="Salamov A."/>
            <person name="Wisecaver J."/>
            <person name="Long T.M."/>
            <person name="Aerts A.L."/>
            <person name="Barry K."/>
            <person name="Choi C."/>
            <person name="Clum A."/>
            <person name="Coughlan A.Y."/>
            <person name="Deshpande S."/>
            <person name="Douglass A.P."/>
            <person name="Hanson S.J."/>
            <person name="Klenk H.-P."/>
            <person name="LaButti K."/>
            <person name="Lapidus A."/>
            <person name="Lindquist E."/>
            <person name="Lipzen A."/>
            <person name="Meier-kolthoff J.P."/>
            <person name="Ohm R.A."/>
            <person name="Otillar R.P."/>
            <person name="Pangilinan J."/>
            <person name="Peng Y."/>
            <person name="Rokas A."/>
            <person name="Rosa C.A."/>
            <person name="Scheuner C."/>
            <person name="Sibirny A.A."/>
            <person name="Slot J.C."/>
            <person name="Stielow J.B."/>
            <person name="Sun H."/>
            <person name="Kurtzman C.P."/>
            <person name="Blackwell M."/>
            <person name="Grigoriev I.V."/>
            <person name="Jeffries T.W."/>
        </authorList>
    </citation>
    <scope>NUCLEOTIDE SEQUENCE [LARGE SCALE GENOMIC DNA]</scope>
    <source>
        <strain evidence="4 5">NRRL YB-4993</strain>
    </source>
</reference>
<sequence length="438" mass="50713">MDRIREVLNFPSIQRPLSNGPLNFPGHFPEAEIRETTAQLPYFNLLFVRPVTILVYLVLLLFFQVTQVLYFLGNSDSRSSLSAGTTASNALINDPISRAEHFVRELEENLLPLQQFTLYHSDRNSQYLPPFFQGSYTQALYMASTRAKFFYVYLTNLMSDGSQSLFAKVITNPKFRSIFQNEHVIIWGGDVTDPEAYQLANSLNITKFPMIGLLCLTRTTSMTPDGPRKSSPRISLILKIQGGLKDSTNPESLIHNKFVKRMAKYDGDLVIIRAELREKYLTEAMRHRQDADFQRSLLIDKQKKERKRLKKLSEKYLKWKQPYFKHLQESTEARGTLRIAIKFETGQRVTVMFPKNSPVEDIFLFVELHNRKMLDDMYETTMSDADAQALFRGFDMKFEFRLTSSIPPRPTLNDIHMQTPIEDVNFIFPSGLLMVERT</sequence>
<keyword evidence="2" id="KW-1133">Transmembrane helix</keyword>
<dbReference type="Pfam" id="PF00789">
    <property type="entry name" value="UBX"/>
    <property type="match status" value="1"/>
</dbReference>
<comment type="caution">
    <text evidence="4">The sequence shown here is derived from an EMBL/GenBank/DDBJ whole genome shotgun (WGS) entry which is preliminary data.</text>
</comment>
<dbReference type="SUPFAM" id="SSF52833">
    <property type="entry name" value="Thioredoxin-like"/>
    <property type="match status" value="1"/>
</dbReference>
<dbReference type="AlphaFoldDB" id="A0A1A0HH90"/>
<dbReference type="SUPFAM" id="SSF54236">
    <property type="entry name" value="Ubiquitin-like"/>
    <property type="match status" value="1"/>
</dbReference>
<feature type="transmembrane region" description="Helical" evidence="2">
    <location>
        <begin position="53"/>
        <end position="72"/>
    </location>
</feature>
<dbReference type="STRING" id="869754.A0A1A0HH90"/>
<dbReference type="GeneID" id="30031500"/>
<dbReference type="InterPro" id="IPR036249">
    <property type="entry name" value="Thioredoxin-like_sf"/>
</dbReference>
<dbReference type="RefSeq" id="XP_018713847.1">
    <property type="nucleotide sequence ID" value="XM_018858524.1"/>
</dbReference>
<dbReference type="SMART" id="SM00594">
    <property type="entry name" value="UAS"/>
    <property type="match status" value="1"/>
</dbReference>
<dbReference type="PANTHER" id="PTHR23322">
    <property type="entry name" value="FAS-ASSOCIATED PROTEIN"/>
    <property type="match status" value="1"/>
</dbReference>
<dbReference type="Proteomes" id="UP000092555">
    <property type="component" value="Unassembled WGS sequence"/>
</dbReference>
<evidence type="ECO:0000259" key="3">
    <source>
        <dbReference type="PROSITE" id="PS50033"/>
    </source>
</evidence>
<accession>A0A1A0HH90</accession>
<dbReference type="InterPro" id="IPR050730">
    <property type="entry name" value="UBX_domain-protein"/>
</dbReference>
<dbReference type="InterPro" id="IPR006577">
    <property type="entry name" value="UAS"/>
</dbReference>
<dbReference type="GO" id="GO:0005783">
    <property type="term" value="C:endoplasmic reticulum"/>
    <property type="evidence" value="ECO:0007669"/>
    <property type="project" value="TreeGrafter"/>
</dbReference>
<keyword evidence="1" id="KW-0175">Coiled coil</keyword>
<feature type="domain" description="UBX" evidence="3">
    <location>
        <begin position="332"/>
        <end position="434"/>
    </location>
</feature>
<evidence type="ECO:0000256" key="1">
    <source>
        <dbReference type="ARBA" id="ARBA00023054"/>
    </source>
</evidence>
<dbReference type="GO" id="GO:0043130">
    <property type="term" value="F:ubiquitin binding"/>
    <property type="evidence" value="ECO:0007669"/>
    <property type="project" value="TreeGrafter"/>
</dbReference>
<dbReference type="CDD" id="cd01767">
    <property type="entry name" value="UBX"/>
    <property type="match status" value="1"/>
</dbReference>
<dbReference type="Gene3D" id="3.40.30.10">
    <property type="entry name" value="Glutaredoxin"/>
    <property type="match status" value="1"/>
</dbReference>
<gene>
    <name evidence="4" type="ORF">METBIDRAFT_76422</name>
</gene>
<keyword evidence="5" id="KW-1185">Reference proteome</keyword>
<dbReference type="Gene3D" id="3.10.20.90">
    <property type="entry name" value="Phosphatidylinositol 3-kinase Catalytic Subunit, Chain A, domain 1"/>
    <property type="match status" value="1"/>
</dbReference>
<evidence type="ECO:0000313" key="5">
    <source>
        <dbReference type="Proteomes" id="UP000092555"/>
    </source>
</evidence>
<organism evidence="4 5">
    <name type="scientific">Metschnikowia bicuspidata var. bicuspidata NRRL YB-4993</name>
    <dbReference type="NCBI Taxonomy" id="869754"/>
    <lineage>
        <taxon>Eukaryota</taxon>
        <taxon>Fungi</taxon>
        <taxon>Dikarya</taxon>
        <taxon>Ascomycota</taxon>
        <taxon>Saccharomycotina</taxon>
        <taxon>Pichiomycetes</taxon>
        <taxon>Metschnikowiaceae</taxon>
        <taxon>Metschnikowia</taxon>
    </lineage>
</organism>
<protein>
    <recommendedName>
        <fullName evidence="3">UBX domain-containing protein</fullName>
    </recommendedName>
</protein>
<evidence type="ECO:0000256" key="2">
    <source>
        <dbReference type="SAM" id="Phobius"/>
    </source>
</evidence>
<dbReference type="OrthoDB" id="1026733at2759"/>
<dbReference type="SMART" id="SM00166">
    <property type="entry name" value="UBX"/>
    <property type="match status" value="1"/>
</dbReference>
<dbReference type="InterPro" id="IPR029071">
    <property type="entry name" value="Ubiquitin-like_domsf"/>
</dbReference>
<keyword evidence="2" id="KW-0812">Transmembrane</keyword>
<keyword evidence="2" id="KW-0472">Membrane</keyword>
<dbReference type="PANTHER" id="PTHR23322:SF1">
    <property type="entry name" value="FAS-ASSOCIATED FACTOR 2"/>
    <property type="match status" value="1"/>
</dbReference>